<dbReference type="PROSITE" id="PS01179">
    <property type="entry name" value="PID"/>
    <property type="match status" value="1"/>
</dbReference>
<dbReference type="InterPro" id="IPR020904">
    <property type="entry name" value="Sc_DH/Rdtase_CS"/>
</dbReference>
<dbReference type="PRINTS" id="PR00080">
    <property type="entry name" value="SDRFAMILY"/>
</dbReference>
<evidence type="ECO:0000313" key="5">
    <source>
        <dbReference type="EMBL" id="SDR60050.1"/>
    </source>
</evidence>
<comment type="similarity">
    <text evidence="1 3">Belongs to the short-chain dehydrogenases/reductases (SDR) family.</text>
</comment>
<dbReference type="PANTHER" id="PTHR44169:SF6">
    <property type="entry name" value="NADPH-DEPENDENT 1-ACYLDIHYDROXYACETONE PHOSPHATE REDUCTASE"/>
    <property type="match status" value="1"/>
</dbReference>
<dbReference type="STRING" id="157910.SAMN05445850_7101"/>
<dbReference type="PANTHER" id="PTHR44169">
    <property type="entry name" value="NADPH-DEPENDENT 1-ACYLDIHYDROXYACETONE PHOSPHATE REDUCTASE"/>
    <property type="match status" value="1"/>
</dbReference>
<dbReference type="PRINTS" id="PR00081">
    <property type="entry name" value="GDHRDH"/>
</dbReference>
<keyword evidence="2" id="KW-0560">Oxidoreductase</keyword>
<evidence type="ECO:0000256" key="3">
    <source>
        <dbReference type="RuleBase" id="RU000363"/>
    </source>
</evidence>
<evidence type="ECO:0000256" key="2">
    <source>
        <dbReference type="ARBA" id="ARBA00023002"/>
    </source>
</evidence>
<dbReference type="Pfam" id="PF00106">
    <property type="entry name" value="adh_short"/>
    <property type="match status" value="1"/>
</dbReference>
<dbReference type="AlphaFoldDB" id="A0A1H1KDK2"/>
<dbReference type="RefSeq" id="WP_090811394.1">
    <property type="nucleotide sequence ID" value="NZ_FNKX01000003.1"/>
</dbReference>
<organism evidence="5 6">
    <name type="scientific">Paraburkholderia tuberum</name>
    <dbReference type="NCBI Taxonomy" id="157910"/>
    <lineage>
        <taxon>Bacteria</taxon>
        <taxon>Pseudomonadati</taxon>
        <taxon>Pseudomonadota</taxon>
        <taxon>Betaproteobacteria</taxon>
        <taxon>Burkholderiales</taxon>
        <taxon>Burkholderiaceae</taxon>
        <taxon>Paraburkholderia</taxon>
    </lineage>
</organism>
<dbReference type="GO" id="GO:0016491">
    <property type="term" value="F:oxidoreductase activity"/>
    <property type="evidence" value="ECO:0007669"/>
    <property type="project" value="UniProtKB-KW"/>
</dbReference>
<dbReference type="PROSITE" id="PS00061">
    <property type="entry name" value="ADH_SHORT"/>
    <property type="match status" value="1"/>
</dbReference>
<dbReference type="InterPro" id="IPR006020">
    <property type="entry name" value="PTB/PI_dom"/>
</dbReference>
<proteinExistence type="inferred from homology"/>
<dbReference type="SMART" id="SM00822">
    <property type="entry name" value="PKS_KR"/>
    <property type="match status" value="1"/>
</dbReference>
<accession>A0A1H1KDK2</accession>
<gene>
    <name evidence="5" type="ORF">SAMN05445850_7101</name>
</gene>
<dbReference type="Proteomes" id="UP000199365">
    <property type="component" value="Unassembled WGS sequence"/>
</dbReference>
<dbReference type="InterPro" id="IPR057326">
    <property type="entry name" value="KR_dom"/>
</dbReference>
<dbReference type="InterPro" id="IPR002347">
    <property type="entry name" value="SDR_fam"/>
</dbReference>
<keyword evidence="6" id="KW-1185">Reference proteome</keyword>
<evidence type="ECO:0000259" key="4">
    <source>
        <dbReference type="PROSITE" id="PS01179"/>
    </source>
</evidence>
<protein>
    <submittedName>
        <fullName evidence="5">Short-chain dehydrogenase</fullName>
    </submittedName>
</protein>
<sequence length="281" mass="30023">MNKYVLVTGTSTGIGYDAARELIANGCHVFGSVRSVEDGERVGHALGDGFSPLVFDVTDEDAIAAAVATVEAMVGSHGLTGLVNNAGIAPVGPLMHMPVSDFKRLLDINVTGVLRVTQAFLPLLGAKRGSAHPPGRIVNVSSNAGCVATPMAVAYSTSKFAVEAMTDGLRRELSIYGIHVAAIEPGPIRTPIWDKARRSDVYSRYAATDFSAAMEAMEKVGNVAAIRGQPVETVSAVIRDALLKPRPKARYPLNPMWHISKFLPTRLLDKALCRRFNLRTG</sequence>
<feature type="domain" description="PID" evidence="4">
    <location>
        <begin position="14"/>
        <end position="51"/>
    </location>
</feature>
<evidence type="ECO:0000256" key="1">
    <source>
        <dbReference type="ARBA" id="ARBA00006484"/>
    </source>
</evidence>
<reference evidence="6" key="1">
    <citation type="submission" date="2016-10" db="EMBL/GenBank/DDBJ databases">
        <authorList>
            <person name="Varghese N."/>
            <person name="Submissions S."/>
        </authorList>
    </citation>
    <scope>NUCLEOTIDE SEQUENCE [LARGE SCALE GENOMIC DNA]</scope>
    <source>
        <strain evidence="6">DUS833</strain>
    </source>
</reference>
<dbReference type="CDD" id="cd05374">
    <property type="entry name" value="17beta-HSD-like_SDR_c"/>
    <property type="match status" value="1"/>
</dbReference>
<dbReference type="SUPFAM" id="SSF51735">
    <property type="entry name" value="NAD(P)-binding Rossmann-fold domains"/>
    <property type="match status" value="1"/>
</dbReference>
<dbReference type="Gene3D" id="3.40.50.720">
    <property type="entry name" value="NAD(P)-binding Rossmann-like Domain"/>
    <property type="match status" value="1"/>
</dbReference>
<evidence type="ECO:0000313" key="6">
    <source>
        <dbReference type="Proteomes" id="UP000199365"/>
    </source>
</evidence>
<dbReference type="EMBL" id="FNKX01000003">
    <property type="protein sequence ID" value="SDR60050.1"/>
    <property type="molecule type" value="Genomic_DNA"/>
</dbReference>
<dbReference type="InterPro" id="IPR036291">
    <property type="entry name" value="NAD(P)-bd_dom_sf"/>
</dbReference>
<name>A0A1H1KDK2_9BURK</name>